<dbReference type="GO" id="GO:0005096">
    <property type="term" value="F:GTPase activator activity"/>
    <property type="evidence" value="ECO:0007669"/>
    <property type="project" value="InterPro"/>
</dbReference>
<accession>A0A9W8AUW4</accession>
<dbReference type="PRINTS" id="PR00405">
    <property type="entry name" value="REVINTRACTNG"/>
</dbReference>
<dbReference type="InterPro" id="IPR037278">
    <property type="entry name" value="ARFGAP/RecO"/>
</dbReference>
<keyword evidence="1" id="KW-0862">Zinc</keyword>
<organism evidence="3 4">
    <name type="scientific">Dispira parvispora</name>
    <dbReference type="NCBI Taxonomy" id="1520584"/>
    <lineage>
        <taxon>Eukaryota</taxon>
        <taxon>Fungi</taxon>
        <taxon>Fungi incertae sedis</taxon>
        <taxon>Zoopagomycota</taxon>
        <taxon>Kickxellomycotina</taxon>
        <taxon>Dimargaritomycetes</taxon>
        <taxon>Dimargaritales</taxon>
        <taxon>Dimargaritaceae</taxon>
        <taxon>Dispira</taxon>
    </lineage>
</organism>
<dbReference type="EMBL" id="JANBPY010000023">
    <property type="protein sequence ID" value="KAJ1969787.1"/>
    <property type="molecule type" value="Genomic_DNA"/>
</dbReference>
<dbReference type="PANTHER" id="PTHR46085:SF3">
    <property type="entry name" value="ARF GTPASE ACTIVATING PROTEIN"/>
    <property type="match status" value="1"/>
</dbReference>
<evidence type="ECO:0000313" key="4">
    <source>
        <dbReference type="Proteomes" id="UP001150925"/>
    </source>
</evidence>
<dbReference type="CDD" id="cd08838">
    <property type="entry name" value="ArfGap_AGFG"/>
    <property type="match status" value="1"/>
</dbReference>
<feature type="non-terminal residue" evidence="3">
    <location>
        <position position="1"/>
    </location>
</feature>
<dbReference type="InterPro" id="IPR038508">
    <property type="entry name" value="ArfGAP_dom_sf"/>
</dbReference>
<protein>
    <recommendedName>
        <fullName evidence="2">Arf-GAP domain-containing protein</fullName>
    </recommendedName>
</protein>
<dbReference type="SMART" id="SM00105">
    <property type="entry name" value="ArfGap"/>
    <property type="match status" value="1"/>
</dbReference>
<keyword evidence="1" id="KW-0863">Zinc-finger</keyword>
<dbReference type="PROSITE" id="PS50115">
    <property type="entry name" value="ARFGAP"/>
    <property type="match status" value="1"/>
</dbReference>
<gene>
    <name evidence="3" type="ORF">IWQ62_000389</name>
</gene>
<evidence type="ECO:0000313" key="3">
    <source>
        <dbReference type="EMBL" id="KAJ1969787.1"/>
    </source>
</evidence>
<name>A0A9W8AUW4_9FUNG</name>
<dbReference type="OrthoDB" id="6036at2759"/>
<dbReference type="SUPFAM" id="SSF57863">
    <property type="entry name" value="ArfGap/RecO-like zinc finger"/>
    <property type="match status" value="1"/>
</dbReference>
<dbReference type="AlphaFoldDB" id="A0A9W8AUW4"/>
<feature type="domain" description="Arf-GAP" evidence="2">
    <location>
        <begin position="7"/>
        <end position="118"/>
    </location>
</feature>
<dbReference type="Gene3D" id="1.10.220.150">
    <property type="entry name" value="Arf GTPase activating protein"/>
    <property type="match status" value="1"/>
</dbReference>
<evidence type="ECO:0000256" key="1">
    <source>
        <dbReference type="PROSITE-ProRule" id="PRU00288"/>
    </source>
</evidence>
<dbReference type="Proteomes" id="UP001150925">
    <property type="component" value="Unassembled WGS sequence"/>
</dbReference>
<dbReference type="InterPro" id="IPR044820">
    <property type="entry name" value="AGD14-like"/>
</dbReference>
<proteinExistence type="predicted"/>
<evidence type="ECO:0000259" key="2">
    <source>
        <dbReference type="PROSITE" id="PS50115"/>
    </source>
</evidence>
<keyword evidence="1" id="KW-0479">Metal-binding</keyword>
<dbReference type="PANTHER" id="PTHR46085">
    <property type="entry name" value="ARFGAP/RECO-RELATED"/>
    <property type="match status" value="1"/>
</dbReference>
<reference evidence="3" key="1">
    <citation type="submission" date="2022-07" db="EMBL/GenBank/DDBJ databases">
        <title>Phylogenomic reconstructions and comparative analyses of Kickxellomycotina fungi.</title>
        <authorList>
            <person name="Reynolds N.K."/>
            <person name="Stajich J.E."/>
            <person name="Barry K."/>
            <person name="Grigoriev I.V."/>
            <person name="Crous P."/>
            <person name="Smith M.E."/>
        </authorList>
    </citation>
    <scope>NUCLEOTIDE SEQUENCE</scope>
    <source>
        <strain evidence="3">RSA 1196</strain>
    </source>
</reference>
<comment type="caution">
    <text evidence="3">The sequence shown here is derived from an EMBL/GenBank/DDBJ whole genome shotgun (WGS) entry which is preliminary data.</text>
</comment>
<dbReference type="Pfam" id="PF01412">
    <property type="entry name" value="ArfGap"/>
    <property type="match status" value="1"/>
</dbReference>
<keyword evidence="4" id="KW-1185">Reference proteome</keyword>
<sequence>MSRKQADKHVRTLRELLKLHENRYCFDCGSTLPSYANLFNHTFICERCAGFHRELSHRVKSISASLFTNTEVSALVEGGNAKATRIWLAKWTAKDYPLPAHGDLDLVKEFIRQKYVRR</sequence>
<dbReference type="GO" id="GO:0008270">
    <property type="term" value="F:zinc ion binding"/>
    <property type="evidence" value="ECO:0007669"/>
    <property type="project" value="UniProtKB-KW"/>
</dbReference>
<dbReference type="InterPro" id="IPR001164">
    <property type="entry name" value="ArfGAP_dom"/>
</dbReference>